<name>A0ABQ0IJV5_9ACTN</name>
<evidence type="ECO:0000313" key="2">
    <source>
        <dbReference type="EMBL" id="GAC83770.1"/>
    </source>
</evidence>
<feature type="region of interest" description="Disordered" evidence="1">
    <location>
        <begin position="138"/>
        <end position="157"/>
    </location>
</feature>
<protein>
    <submittedName>
        <fullName evidence="2">Uncharacterized protein</fullName>
    </submittedName>
</protein>
<dbReference type="EMBL" id="BAOQ01000015">
    <property type="protein sequence ID" value="GAC83770.1"/>
    <property type="molecule type" value="Genomic_DNA"/>
</dbReference>
<dbReference type="PROSITE" id="PS51257">
    <property type="entry name" value="PROKAR_LIPOPROTEIN"/>
    <property type="match status" value="1"/>
</dbReference>
<gene>
    <name evidence="2" type="ORF">GP2_015_00120</name>
</gene>
<accession>A0ABQ0IJV5</accession>
<sequence>MIRTLAFRLLLTVALGILGCLIVFVPATARSTPAASPTPVRTPSTPPPQSGPEAEDRVSITFVSDQQHNGAAAWSDATGNLRTQTHVPLLQRDSQSGLWSATLVFTRHSPDAPLHAVFRSGGRFARCEVRVNDRLVAEDSAHGDHPTSTCQPNTNEK</sequence>
<feature type="compositionally biased region" description="Low complexity" evidence="1">
    <location>
        <begin position="32"/>
        <end position="43"/>
    </location>
</feature>
<comment type="caution">
    <text evidence="2">The sequence shown here is derived from an EMBL/GenBank/DDBJ whole genome shotgun (WGS) entry which is preliminary data.</text>
</comment>
<proteinExistence type="predicted"/>
<evidence type="ECO:0000256" key="1">
    <source>
        <dbReference type="SAM" id="MobiDB-lite"/>
    </source>
</evidence>
<evidence type="ECO:0000313" key="3">
    <source>
        <dbReference type="Proteomes" id="UP000035021"/>
    </source>
</evidence>
<dbReference type="RefSeq" id="WP_006900004.1">
    <property type="nucleotide sequence ID" value="NZ_BAOQ01000015.1"/>
</dbReference>
<feature type="region of interest" description="Disordered" evidence="1">
    <location>
        <begin position="32"/>
        <end position="55"/>
    </location>
</feature>
<dbReference type="Proteomes" id="UP000035021">
    <property type="component" value="Unassembled WGS sequence"/>
</dbReference>
<feature type="compositionally biased region" description="Polar residues" evidence="1">
    <location>
        <begin position="146"/>
        <end position="157"/>
    </location>
</feature>
<reference evidence="2 3" key="1">
    <citation type="submission" date="2013-02" db="EMBL/GenBank/DDBJ databases">
        <title>Whole genome shotgun sequence of Gordonia paraffinivorans NBRC 108238.</title>
        <authorList>
            <person name="Isaki-Nakamura S."/>
            <person name="Hosoyama A."/>
            <person name="Tsuchikane K."/>
            <person name="Ando Y."/>
            <person name="Baba S."/>
            <person name="Ohji S."/>
            <person name="Hamada M."/>
            <person name="Tamura T."/>
            <person name="Yamazoe A."/>
            <person name="Yamazaki S."/>
            <person name="Fujita N."/>
        </authorList>
    </citation>
    <scope>NUCLEOTIDE SEQUENCE [LARGE SCALE GENOMIC DNA]</scope>
    <source>
        <strain evidence="2 3">NBRC 108238</strain>
    </source>
</reference>
<keyword evidence="3" id="KW-1185">Reference proteome</keyword>
<organism evidence="2 3">
    <name type="scientific">Gordonia paraffinivorans NBRC 108238</name>
    <dbReference type="NCBI Taxonomy" id="1223543"/>
    <lineage>
        <taxon>Bacteria</taxon>
        <taxon>Bacillati</taxon>
        <taxon>Actinomycetota</taxon>
        <taxon>Actinomycetes</taxon>
        <taxon>Mycobacteriales</taxon>
        <taxon>Gordoniaceae</taxon>
        <taxon>Gordonia</taxon>
    </lineage>
</organism>